<reference evidence="1 2" key="1">
    <citation type="journal article" date="2015" name="Genome Announc.">
        <title>Expanding the biotechnology potential of lactobacilli through comparative genomics of 213 strains and associated genera.</title>
        <authorList>
            <person name="Sun Z."/>
            <person name="Harris H.M."/>
            <person name="McCann A."/>
            <person name="Guo C."/>
            <person name="Argimon S."/>
            <person name="Zhang W."/>
            <person name="Yang X."/>
            <person name="Jeffery I.B."/>
            <person name="Cooney J.C."/>
            <person name="Kagawa T.F."/>
            <person name="Liu W."/>
            <person name="Song Y."/>
            <person name="Salvetti E."/>
            <person name="Wrobel A."/>
            <person name="Rasinkangas P."/>
            <person name="Parkhill J."/>
            <person name="Rea M.C."/>
            <person name="O'Sullivan O."/>
            <person name="Ritari J."/>
            <person name="Douillard F.P."/>
            <person name="Paul Ross R."/>
            <person name="Yang R."/>
            <person name="Briner A.E."/>
            <person name="Felis G.E."/>
            <person name="de Vos W.M."/>
            <person name="Barrangou R."/>
            <person name="Klaenhammer T.R."/>
            <person name="Caufield P.W."/>
            <person name="Cui Y."/>
            <person name="Zhang H."/>
            <person name="O'Toole P.W."/>
        </authorList>
    </citation>
    <scope>NUCLEOTIDE SEQUENCE [LARGE SCALE GENOMIC DNA]</scope>
    <source>
        <strain evidence="1 2">DSM 20410</strain>
    </source>
</reference>
<gene>
    <name evidence="1" type="ORF">IV50_GL001310</name>
</gene>
<evidence type="ECO:0000313" key="1">
    <source>
        <dbReference type="EMBL" id="KRN45967.1"/>
    </source>
</evidence>
<name>A0A0R2GZ88_WEIVI</name>
<evidence type="ECO:0000313" key="2">
    <source>
        <dbReference type="Proteomes" id="UP000051992"/>
    </source>
</evidence>
<proteinExistence type="predicted"/>
<protein>
    <submittedName>
        <fullName evidence="1">Uncharacterized protein</fullName>
    </submittedName>
</protein>
<accession>A0A0R2GZ88</accession>
<organism evidence="1 2">
    <name type="scientific">Weissella viridescens</name>
    <name type="common">Lactobacillus viridescens</name>
    <dbReference type="NCBI Taxonomy" id="1629"/>
    <lineage>
        <taxon>Bacteria</taxon>
        <taxon>Bacillati</taxon>
        <taxon>Bacillota</taxon>
        <taxon>Bacilli</taxon>
        <taxon>Lactobacillales</taxon>
        <taxon>Lactobacillaceae</taxon>
        <taxon>Weissella</taxon>
    </lineage>
</organism>
<dbReference type="AlphaFoldDB" id="A0A0R2GZ88"/>
<sequence length="170" mass="18522">MKTISKILLGSVAVAGIGAGVAYTTQPDLKNQVNTLTPGTHKAGKTTVDDTKTNEKLATTVIGLYGANHLENNAHWKQVPVAFKSSTTLMKEPRTNTLTVYRILVPNTNQTDAPYYELSGSDHNTVTFYDGTSTTPLAKVDLATVVKYVNAHYSDQQQQDCATRIKIQYS</sequence>
<comment type="caution">
    <text evidence="1">The sequence shown here is derived from an EMBL/GenBank/DDBJ whole genome shotgun (WGS) entry which is preliminary data.</text>
</comment>
<keyword evidence="2" id="KW-1185">Reference proteome</keyword>
<dbReference type="EMBL" id="JQBM01000004">
    <property type="protein sequence ID" value="KRN45967.1"/>
    <property type="molecule type" value="Genomic_DNA"/>
</dbReference>
<dbReference type="PATRIC" id="fig|1629.5.peg.1323"/>
<dbReference type="Proteomes" id="UP000051992">
    <property type="component" value="Unassembled WGS sequence"/>
</dbReference>
<dbReference type="RefSeq" id="WP_057746819.1">
    <property type="nucleotide sequence ID" value="NZ_BJLU01000006.1"/>
</dbReference>
<dbReference type="OrthoDB" id="9889113at2"/>